<accession>K4JUA3</accession>
<dbReference type="EMBL" id="JX100810">
    <property type="protein sequence ID" value="AFU87895.1"/>
    <property type="molecule type" value="Genomic_DNA"/>
</dbReference>
<evidence type="ECO:0000313" key="2">
    <source>
        <dbReference type="Proteomes" id="UP000000463"/>
    </source>
</evidence>
<reference evidence="1 2" key="1">
    <citation type="journal article" date="2012" name="BMC Genomics">
        <title>The Caulobacter crescentus phage phiCbK: genomics of a canonical phage.</title>
        <authorList>
            <person name="Gill J.J."/>
            <person name="Berry J.D."/>
            <person name="Russell W.K."/>
            <person name="Lessor L."/>
            <person name="Escobar Garcia D.A."/>
            <person name="Hernandez D."/>
            <person name="Kane A."/>
            <person name="Keene J."/>
            <person name="Maddox M."/>
            <person name="Martin R."/>
            <person name="Mohan S."/>
            <person name="Thorn A.M."/>
            <person name="Russell D.H."/>
            <person name="Young R."/>
        </authorList>
    </citation>
    <scope>NUCLEOTIDE SEQUENCE [LARGE SCALE GENOMIC DNA]</scope>
</reference>
<proteinExistence type="predicted"/>
<keyword evidence="2" id="KW-1185">Reference proteome</keyword>
<dbReference type="Proteomes" id="UP000000463">
    <property type="component" value="Segment"/>
</dbReference>
<name>K4JUA3_9CAUD</name>
<dbReference type="GeneID" id="13994954"/>
<sequence>MAFSTAALNAHVAEVAECESDLNEAFEAFDRGEAPDRGDCDYAFLKLETAEMHLAQFLAPVLASPIFVHA</sequence>
<evidence type="ECO:0000313" key="1">
    <source>
        <dbReference type="EMBL" id="AFU87895.1"/>
    </source>
</evidence>
<dbReference type="KEGG" id="vg:13994954"/>
<dbReference type="RefSeq" id="YP_006988259.1">
    <property type="nucleotide sequence ID" value="NC_019406.1"/>
</dbReference>
<protein>
    <submittedName>
        <fullName evidence="1">Uncharacterized protein</fullName>
    </submittedName>
</protein>
<gene>
    <name evidence="1" type="ORF">CcrColossus_gp025</name>
</gene>
<organism evidence="1 2">
    <name type="scientific">Caulobacter phage CcrColossus</name>
    <dbReference type="NCBI Taxonomy" id="1211640"/>
    <lineage>
        <taxon>Viruses</taxon>
        <taxon>Duplodnaviria</taxon>
        <taxon>Heunggongvirae</taxon>
        <taxon>Uroviricota</taxon>
        <taxon>Caudoviricetes</taxon>
        <taxon>Jeanschmidtviridae</taxon>
        <taxon>Colossusvirus</taxon>
        <taxon>Colossusvirus colossus</taxon>
    </lineage>
</organism>